<evidence type="ECO:0000256" key="4">
    <source>
        <dbReference type="ARBA" id="ARBA00046271"/>
    </source>
</evidence>
<organism evidence="5 6">
    <name type="scientific">Henningerozyma blattae (strain ATCC 34711 / CBS 6284 / DSM 70876 / NBRC 10599 / NRRL Y-10934 / UCD 77-7)</name>
    <name type="common">Yeast</name>
    <name type="synonym">Tetrapisispora blattae</name>
    <dbReference type="NCBI Taxonomy" id="1071380"/>
    <lineage>
        <taxon>Eukaryota</taxon>
        <taxon>Fungi</taxon>
        <taxon>Dikarya</taxon>
        <taxon>Ascomycota</taxon>
        <taxon>Saccharomycotina</taxon>
        <taxon>Saccharomycetes</taxon>
        <taxon>Saccharomycetales</taxon>
        <taxon>Saccharomycetaceae</taxon>
        <taxon>Henningerozyma</taxon>
    </lineage>
</organism>
<dbReference type="RefSeq" id="XP_004182198.1">
    <property type="nucleotide sequence ID" value="XM_004182150.1"/>
</dbReference>
<gene>
    <name evidence="5" type="primary">TBLA0I00140</name>
    <name evidence="5" type="ORF">TBLA_0I00140</name>
</gene>
<name>I2H8H7_HENB6</name>
<dbReference type="GO" id="GO:0005778">
    <property type="term" value="C:peroxisomal membrane"/>
    <property type="evidence" value="ECO:0007669"/>
    <property type="project" value="UniProtKB-SubCell"/>
</dbReference>
<dbReference type="HOGENOM" id="CLU_049216_0_1_1"/>
<dbReference type="EMBL" id="HE806324">
    <property type="protein sequence ID" value="CCH62679.1"/>
    <property type="molecule type" value="Genomic_DNA"/>
</dbReference>
<dbReference type="Pfam" id="PF05648">
    <property type="entry name" value="PEX11"/>
    <property type="match status" value="1"/>
</dbReference>
<dbReference type="FunCoup" id="I2H8H7">
    <property type="interactions" value="281"/>
</dbReference>
<proteinExistence type="predicted"/>
<dbReference type="OrthoDB" id="411017at2759"/>
<dbReference type="KEGG" id="tbl:TBLA_0I00140"/>
<dbReference type="STRING" id="1071380.I2H8H7"/>
<sequence length="244" mass="27967">MVCDTIVYHPTITRLLKFLDTTVGREKVLRLLQYLCRFIAIRQHSSVAKQLQVQFVMMRKVLRFFKPLSHVQAASRAFDNKLASDNVLRIGSIIKDLSMAGYLTLDQINLLRIFKLVPVNNLTGKKIPRWTNWLWLFGLISGIVLDLRKANISNKKIEILEKEALLIKTSGEEGTKEKNEESIIQNKKLLVKSKLERKAAIRKLVWDALDSYIVLNNLQYLKSGDDRTGLAGMVTSVMAIQDLW</sequence>
<accession>I2H8H7</accession>
<keyword evidence="1" id="KW-0962">Peroxisome biogenesis</keyword>
<evidence type="ECO:0000256" key="3">
    <source>
        <dbReference type="ARBA" id="ARBA00023140"/>
    </source>
</evidence>
<dbReference type="PANTHER" id="PTHR12652">
    <property type="entry name" value="PEROXISOMAL BIOGENESIS FACTOR 11"/>
    <property type="match status" value="1"/>
</dbReference>
<keyword evidence="6" id="KW-1185">Reference proteome</keyword>
<evidence type="ECO:0000313" key="5">
    <source>
        <dbReference type="EMBL" id="CCH62679.1"/>
    </source>
</evidence>
<dbReference type="eggNOG" id="KOG4186">
    <property type="taxonomic scope" value="Eukaryota"/>
</dbReference>
<dbReference type="GO" id="GO:0016559">
    <property type="term" value="P:peroxisome fission"/>
    <property type="evidence" value="ECO:0007669"/>
    <property type="project" value="InterPro"/>
</dbReference>
<evidence type="ECO:0008006" key="7">
    <source>
        <dbReference type="Google" id="ProtNLM"/>
    </source>
</evidence>
<dbReference type="OMA" id="IYRITQY"/>
<keyword evidence="2" id="KW-0472">Membrane</keyword>
<dbReference type="Proteomes" id="UP000002866">
    <property type="component" value="Chromosome 9"/>
</dbReference>
<evidence type="ECO:0000256" key="1">
    <source>
        <dbReference type="ARBA" id="ARBA00022593"/>
    </source>
</evidence>
<dbReference type="InParanoid" id="I2H8H7"/>
<dbReference type="AlphaFoldDB" id="I2H8H7"/>
<dbReference type="GeneID" id="14497884"/>
<protein>
    <recommendedName>
        <fullName evidence="7">Peroxisomal membrane protein PEX11</fullName>
    </recommendedName>
</protein>
<dbReference type="InterPro" id="IPR008733">
    <property type="entry name" value="PEX11"/>
</dbReference>
<dbReference type="PANTHER" id="PTHR12652:SF50">
    <property type="entry name" value="PEROXIN 11"/>
    <property type="match status" value="1"/>
</dbReference>
<comment type="subcellular location">
    <subcellularLocation>
        <location evidence="4">Peroxisome membrane</location>
    </subcellularLocation>
</comment>
<evidence type="ECO:0000313" key="6">
    <source>
        <dbReference type="Proteomes" id="UP000002866"/>
    </source>
</evidence>
<keyword evidence="3" id="KW-0576">Peroxisome</keyword>
<reference evidence="5 6" key="1">
    <citation type="journal article" date="2011" name="Proc. Natl. Acad. Sci. U.S.A.">
        <title>Evolutionary erosion of yeast sex chromosomes by mating-type switching accidents.</title>
        <authorList>
            <person name="Gordon J.L."/>
            <person name="Armisen D."/>
            <person name="Proux-Wera E."/>
            <person name="Oheigeartaigh S.S."/>
            <person name="Byrne K.P."/>
            <person name="Wolfe K.H."/>
        </authorList>
    </citation>
    <scope>NUCLEOTIDE SEQUENCE [LARGE SCALE GENOMIC DNA]</scope>
    <source>
        <strain evidence="6">ATCC 34711 / CBS 6284 / DSM 70876 / NBRC 10599 / NRRL Y-10934 / UCD 77-7</strain>
    </source>
</reference>
<evidence type="ECO:0000256" key="2">
    <source>
        <dbReference type="ARBA" id="ARBA00023136"/>
    </source>
</evidence>